<accession>A0ACC0WPS4</accession>
<evidence type="ECO:0000313" key="1">
    <source>
        <dbReference type="EMBL" id="KAI9920321.1"/>
    </source>
</evidence>
<gene>
    <name evidence="1" type="ORF">PsorP6_015882</name>
</gene>
<name>A0ACC0WPS4_9STRA</name>
<reference evidence="1 2" key="1">
    <citation type="journal article" date="2022" name="bioRxiv">
        <title>The genome of the oomycete Peronosclerospora sorghi, a cosmopolitan pathogen of maize and sorghum, is inflated with dispersed pseudogenes.</title>
        <authorList>
            <person name="Fletcher K."/>
            <person name="Martin F."/>
            <person name="Isakeit T."/>
            <person name="Cavanaugh K."/>
            <person name="Magill C."/>
            <person name="Michelmore R."/>
        </authorList>
    </citation>
    <scope>NUCLEOTIDE SEQUENCE [LARGE SCALE GENOMIC DNA]</scope>
    <source>
        <strain evidence="1">P6</strain>
    </source>
</reference>
<keyword evidence="2" id="KW-1185">Reference proteome</keyword>
<sequence length="161" mass="18162">MDLQSVSYLARCEPDIFSENAVVVPELALCIVFNRGWLSHFSYGFDLHTIQGLFLSALSATLHRRLRVDLVNGNSIDGGGIFCEWLHLVCDQLFLEPNGCLNSPVQPLIKNLVIDASFYWKWIGKAILECSLLNVRLSNPLLKHFLGLPLKISDCIYSLKR</sequence>
<evidence type="ECO:0000313" key="2">
    <source>
        <dbReference type="Proteomes" id="UP001163321"/>
    </source>
</evidence>
<comment type="caution">
    <text evidence="1">The sequence shown here is derived from an EMBL/GenBank/DDBJ whole genome shotgun (WGS) entry which is preliminary data.</text>
</comment>
<organism evidence="1 2">
    <name type="scientific">Peronosclerospora sorghi</name>
    <dbReference type="NCBI Taxonomy" id="230839"/>
    <lineage>
        <taxon>Eukaryota</taxon>
        <taxon>Sar</taxon>
        <taxon>Stramenopiles</taxon>
        <taxon>Oomycota</taxon>
        <taxon>Peronosporomycetes</taxon>
        <taxon>Peronosporales</taxon>
        <taxon>Peronosporaceae</taxon>
        <taxon>Peronosclerospora</taxon>
    </lineage>
</organism>
<dbReference type="EMBL" id="CM047589">
    <property type="protein sequence ID" value="KAI9920321.1"/>
    <property type="molecule type" value="Genomic_DNA"/>
</dbReference>
<protein>
    <submittedName>
        <fullName evidence="1">Uncharacterized protein</fullName>
    </submittedName>
</protein>
<proteinExistence type="predicted"/>
<dbReference type="Proteomes" id="UP001163321">
    <property type="component" value="Chromosome 10"/>
</dbReference>